<evidence type="ECO:0008006" key="3">
    <source>
        <dbReference type="Google" id="ProtNLM"/>
    </source>
</evidence>
<dbReference type="AlphaFoldDB" id="A0A1F6V4C9"/>
<dbReference type="EMBL" id="MFTO01000003">
    <property type="protein sequence ID" value="OGI64316.1"/>
    <property type="molecule type" value="Genomic_DNA"/>
</dbReference>
<dbReference type="Proteomes" id="UP000178985">
    <property type="component" value="Unassembled WGS sequence"/>
</dbReference>
<comment type="caution">
    <text evidence="1">The sequence shown here is derived from an EMBL/GenBank/DDBJ whole genome shotgun (WGS) entry which is preliminary data.</text>
</comment>
<reference evidence="1 2" key="1">
    <citation type="journal article" date="2016" name="Nat. Commun.">
        <title>Thousands of microbial genomes shed light on interconnected biogeochemical processes in an aquifer system.</title>
        <authorList>
            <person name="Anantharaman K."/>
            <person name="Brown C.T."/>
            <person name="Hug L.A."/>
            <person name="Sharon I."/>
            <person name="Castelle C.J."/>
            <person name="Probst A.J."/>
            <person name="Thomas B.C."/>
            <person name="Singh A."/>
            <person name="Wilkins M.J."/>
            <person name="Karaoz U."/>
            <person name="Brodie E.L."/>
            <person name="Williams K.H."/>
            <person name="Hubbard S.S."/>
            <person name="Banfield J.F."/>
        </authorList>
    </citation>
    <scope>NUCLEOTIDE SEQUENCE [LARGE SCALE GENOMIC DNA]</scope>
</reference>
<organism evidence="1 2">
    <name type="scientific">Candidatus Nomurabacteria bacterium RIFCSPHIGHO2_01_FULL_40_20</name>
    <dbReference type="NCBI Taxonomy" id="1801738"/>
    <lineage>
        <taxon>Bacteria</taxon>
        <taxon>Candidatus Nomuraibacteriota</taxon>
    </lineage>
</organism>
<protein>
    <recommendedName>
        <fullName evidence="3">HNH domain-containing protein</fullName>
    </recommendedName>
</protein>
<evidence type="ECO:0000313" key="2">
    <source>
        <dbReference type="Proteomes" id="UP000178985"/>
    </source>
</evidence>
<accession>A0A1F6V4C9</accession>
<proteinExistence type="predicted"/>
<name>A0A1F6V4C9_9BACT</name>
<sequence>MKKCSRCKIEKNIEEFNFKNKAIGLRQLQCKECTRLLIKNHYNNNREYYLSKAKKRNKILRDEINNFLLRYLSKNPCIDCGESDVTVLEFDHKGLIPKLKAVSHLKRAQLPLSVIQDEIDKCEVRCANCHRRRTAKQFRWYKLSTPL</sequence>
<evidence type="ECO:0000313" key="1">
    <source>
        <dbReference type="EMBL" id="OGI64316.1"/>
    </source>
</evidence>
<gene>
    <name evidence="1" type="ORF">A2733_00940</name>
</gene>